<protein>
    <submittedName>
        <fullName evidence="2">Uncharacterized protein</fullName>
    </submittedName>
</protein>
<name>A0AAV5MT98_9ROSI</name>
<sequence length="155" mass="17712">MKKTEDKETSSQYGREFHKNSDELVTTCGVESGITILESSENAVLNLDGHLPKNNPLLELTNKNDGELLCLLMGEQESGSLNNDQMAAEGIGWWTKLMDEMSREEFQQFYAALRIFRGRVYTQVQQRHKIRDSNSTETSTSNRGTNARVKRSHRR</sequence>
<evidence type="ECO:0000313" key="2">
    <source>
        <dbReference type="EMBL" id="GKV52053.1"/>
    </source>
</evidence>
<keyword evidence="3" id="KW-1185">Reference proteome</keyword>
<organism evidence="2 3">
    <name type="scientific">Rubroshorea leprosula</name>
    <dbReference type="NCBI Taxonomy" id="152421"/>
    <lineage>
        <taxon>Eukaryota</taxon>
        <taxon>Viridiplantae</taxon>
        <taxon>Streptophyta</taxon>
        <taxon>Embryophyta</taxon>
        <taxon>Tracheophyta</taxon>
        <taxon>Spermatophyta</taxon>
        <taxon>Magnoliopsida</taxon>
        <taxon>eudicotyledons</taxon>
        <taxon>Gunneridae</taxon>
        <taxon>Pentapetalae</taxon>
        <taxon>rosids</taxon>
        <taxon>malvids</taxon>
        <taxon>Malvales</taxon>
        <taxon>Dipterocarpaceae</taxon>
        <taxon>Rubroshorea</taxon>
    </lineage>
</organism>
<proteinExistence type="predicted"/>
<reference evidence="2 3" key="1">
    <citation type="journal article" date="2021" name="Commun. Biol.">
        <title>The genome of Shorea leprosula (Dipterocarpaceae) highlights the ecological relevance of drought in aseasonal tropical rainforests.</title>
        <authorList>
            <person name="Ng K.K.S."/>
            <person name="Kobayashi M.J."/>
            <person name="Fawcett J.A."/>
            <person name="Hatakeyama M."/>
            <person name="Paape T."/>
            <person name="Ng C.H."/>
            <person name="Ang C.C."/>
            <person name="Tnah L.H."/>
            <person name="Lee C.T."/>
            <person name="Nishiyama T."/>
            <person name="Sese J."/>
            <person name="O'Brien M.J."/>
            <person name="Copetti D."/>
            <person name="Mohd Noor M.I."/>
            <person name="Ong R.C."/>
            <person name="Putra M."/>
            <person name="Sireger I.Z."/>
            <person name="Indrioko S."/>
            <person name="Kosugi Y."/>
            <person name="Izuno A."/>
            <person name="Isagi Y."/>
            <person name="Lee S.L."/>
            <person name="Shimizu K.K."/>
        </authorList>
    </citation>
    <scope>NUCLEOTIDE SEQUENCE [LARGE SCALE GENOMIC DNA]</scope>
    <source>
        <strain evidence="2">214</strain>
    </source>
</reference>
<evidence type="ECO:0000313" key="3">
    <source>
        <dbReference type="Proteomes" id="UP001054252"/>
    </source>
</evidence>
<feature type="compositionally biased region" description="Polar residues" evidence="1">
    <location>
        <begin position="133"/>
        <end position="145"/>
    </location>
</feature>
<dbReference type="AlphaFoldDB" id="A0AAV5MT98"/>
<accession>A0AAV5MT98</accession>
<comment type="caution">
    <text evidence="2">The sequence shown here is derived from an EMBL/GenBank/DDBJ whole genome shotgun (WGS) entry which is preliminary data.</text>
</comment>
<feature type="region of interest" description="Disordered" evidence="1">
    <location>
        <begin position="126"/>
        <end position="155"/>
    </location>
</feature>
<dbReference type="Proteomes" id="UP001054252">
    <property type="component" value="Unassembled WGS sequence"/>
</dbReference>
<gene>
    <name evidence="2" type="ORF">SLEP1_g58659</name>
</gene>
<dbReference type="EMBL" id="BPVZ01000593">
    <property type="protein sequence ID" value="GKV52053.1"/>
    <property type="molecule type" value="Genomic_DNA"/>
</dbReference>
<evidence type="ECO:0000256" key="1">
    <source>
        <dbReference type="SAM" id="MobiDB-lite"/>
    </source>
</evidence>